<dbReference type="Gene3D" id="1.10.10.580">
    <property type="entry name" value="Structural maintenance of chromosome 1. Chain E"/>
    <property type="match status" value="1"/>
</dbReference>
<evidence type="ECO:0000259" key="5">
    <source>
        <dbReference type="Pfam" id="PF04824"/>
    </source>
</evidence>
<dbReference type="CDD" id="cd21788">
    <property type="entry name" value="Rad21_Rec8_M_SpRad21p-like"/>
    <property type="match status" value="1"/>
</dbReference>
<dbReference type="GO" id="GO:0030892">
    <property type="term" value="C:mitotic cohesin complex"/>
    <property type="evidence" value="ECO:0007669"/>
    <property type="project" value="TreeGrafter"/>
</dbReference>
<dbReference type="PANTHER" id="PTHR12585">
    <property type="entry name" value="SCC1 / RAD21 FAMILY MEMBER"/>
    <property type="match status" value="1"/>
</dbReference>
<dbReference type="GO" id="GO:0003682">
    <property type="term" value="F:chromatin binding"/>
    <property type="evidence" value="ECO:0007669"/>
    <property type="project" value="TreeGrafter"/>
</dbReference>
<keyword evidence="8" id="KW-1185">Reference proteome</keyword>
<evidence type="ECO:0000256" key="2">
    <source>
        <dbReference type="ARBA" id="ARBA00009870"/>
    </source>
</evidence>
<dbReference type="Proteomes" id="UP000799536">
    <property type="component" value="Unassembled WGS sequence"/>
</dbReference>
<dbReference type="EMBL" id="ML994016">
    <property type="protein sequence ID" value="KAF2200557.1"/>
    <property type="molecule type" value="Genomic_DNA"/>
</dbReference>
<protein>
    <recommendedName>
        <fullName evidence="9">Double-strand-break repair protein rad21</fullName>
    </recommendedName>
</protein>
<dbReference type="FunFam" id="1.10.10.580:FF:000004">
    <property type="entry name" value="Double-strand-break repair protein rad21"/>
    <property type="match status" value="1"/>
</dbReference>
<reference evidence="7" key="1">
    <citation type="journal article" date="2020" name="Stud. Mycol.">
        <title>101 Dothideomycetes genomes: a test case for predicting lifestyles and emergence of pathogens.</title>
        <authorList>
            <person name="Haridas S."/>
            <person name="Albert R."/>
            <person name="Binder M."/>
            <person name="Bloem J."/>
            <person name="Labutti K."/>
            <person name="Salamov A."/>
            <person name="Andreopoulos B."/>
            <person name="Baker S."/>
            <person name="Barry K."/>
            <person name="Bills G."/>
            <person name="Bluhm B."/>
            <person name="Cannon C."/>
            <person name="Castanera R."/>
            <person name="Culley D."/>
            <person name="Daum C."/>
            <person name="Ezra D."/>
            <person name="Gonzalez J."/>
            <person name="Henrissat B."/>
            <person name="Kuo A."/>
            <person name="Liang C."/>
            <person name="Lipzen A."/>
            <person name="Lutzoni F."/>
            <person name="Magnuson J."/>
            <person name="Mondo S."/>
            <person name="Nolan M."/>
            <person name="Ohm R."/>
            <person name="Pangilinan J."/>
            <person name="Park H.-J."/>
            <person name="Ramirez L."/>
            <person name="Alfaro M."/>
            <person name="Sun H."/>
            <person name="Tritt A."/>
            <person name="Yoshinaga Y."/>
            <person name="Zwiers L.-H."/>
            <person name="Turgeon B."/>
            <person name="Goodwin S."/>
            <person name="Spatafora J."/>
            <person name="Crous P."/>
            <person name="Grigoriev I."/>
        </authorList>
    </citation>
    <scope>NUCLEOTIDE SEQUENCE</scope>
    <source>
        <strain evidence="7">ATCC 74209</strain>
    </source>
</reference>
<evidence type="ECO:0000259" key="6">
    <source>
        <dbReference type="Pfam" id="PF04825"/>
    </source>
</evidence>
<feature type="domain" description="Rad21/Rec8-like protein C-terminal eukaryotic" evidence="5">
    <location>
        <begin position="544"/>
        <end position="581"/>
    </location>
</feature>
<comment type="subcellular location">
    <subcellularLocation>
        <location evidence="1">Nucleus</location>
    </subcellularLocation>
</comment>
<feature type="region of interest" description="Disordered" evidence="4">
    <location>
        <begin position="280"/>
        <end position="299"/>
    </location>
</feature>
<evidence type="ECO:0008006" key="9">
    <source>
        <dbReference type="Google" id="ProtNLM"/>
    </source>
</evidence>
<keyword evidence="3" id="KW-0539">Nucleus</keyword>
<gene>
    <name evidence="7" type="ORF">GQ43DRAFT_396147</name>
</gene>
<feature type="region of interest" description="Disordered" evidence="4">
    <location>
        <begin position="412"/>
        <end position="436"/>
    </location>
</feature>
<dbReference type="OrthoDB" id="10071381at2759"/>
<evidence type="ECO:0000313" key="8">
    <source>
        <dbReference type="Proteomes" id="UP000799536"/>
    </source>
</evidence>
<dbReference type="GO" id="GO:0005634">
    <property type="term" value="C:nucleus"/>
    <property type="evidence" value="ECO:0007669"/>
    <property type="project" value="UniProtKB-SubCell"/>
</dbReference>
<dbReference type="GO" id="GO:0007064">
    <property type="term" value="P:mitotic sister chromatid cohesion"/>
    <property type="evidence" value="ECO:0007669"/>
    <property type="project" value="TreeGrafter"/>
</dbReference>
<dbReference type="InterPro" id="IPR036390">
    <property type="entry name" value="WH_DNA-bd_sf"/>
</dbReference>
<comment type="similarity">
    <text evidence="2">Belongs to the rad21 family.</text>
</comment>
<feature type="domain" description="Rad21/Rec8-like protein N-terminal" evidence="6">
    <location>
        <begin position="1"/>
        <end position="107"/>
    </location>
</feature>
<dbReference type="Pfam" id="PF04824">
    <property type="entry name" value="Rad21_Rec8"/>
    <property type="match status" value="1"/>
</dbReference>
<accession>A0A9P4MS28</accession>
<comment type="caution">
    <text evidence="7">The sequence shown here is derived from an EMBL/GenBank/DDBJ whole genome shotgun (WGS) entry which is preliminary data.</text>
</comment>
<dbReference type="PANTHER" id="PTHR12585:SF69">
    <property type="entry name" value="FI11703P"/>
    <property type="match status" value="1"/>
</dbReference>
<sequence>MFYSDTLLSKTAPLAKVWLAANIERKLTKTQVLHSKIGEDCGYIIHPESAGGGPIALRLSGQLLLGVVRIYSRKARYLLDDCSEALLKIKMAFRPGNVDLPANHSHAANPASLTLPDVITEIDLLAPMPDPALLFSQSLDVDEVVGNTTITDWDQSQFLSGSIEHARAEPTQTIQLDDDDLNIDFGEDLDIPEGDTSIEVGRDAPFERRASEEHGLSPKMLTGDDLELDVGDDLEGDTTALGHAETDINLDDNMDIDMGGVTDLGGTVHELVNQDAALRRERESLSPLSSIRSSVERDLEETFQLEPNTTNTEPEEEEPVQHAHKAKRRKVLHADAATELQSTQIRQQAADRSSILKPTVFLPRDPMLLALMNMQKTGGFVSSILGDGRSRGWAPELRGILSLEVVARSGQLKRKRDSGVADLENDGEDADMGTEKTPQLEFQEEETLGGEMPDIGGETTIINRDEEMEQLEDDAGIMAMEEEEQPEDPFSPMPDNFDDTTAPLLHPADGGPVAEDTKHAVHILREQFGEEAEHNDSVRQKSSVLFQDMLPEATTSRRKATQMFFEVLVLATKDAIKVEQSPGELGGPLRIRGKRGLWGSWAETLASGELASQAAPASTSVPVEV</sequence>
<dbReference type="InterPro" id="IPR006910">
    <property type="entry name" value="Rad21_Rec8_N"/>
</dbReference>
<evidence type="ECO:0000313" key="7">
    <source>
        <dbReference type="EMBL" id="KAF2200557.1"/>
    </source>
</evidence>
<dbReference type="SUPFAM" id="SSF46785">
    <property type="entry name" value="Winged helix' DNA-binding domain"/>
    <property type="match status" value="1"/>
</dbReference>
<feature type="compositionally biased region" description="Acidic residues" evidence="4">
    <location>
        <begin position="423"/>
        <end position="432"/>
    </location>
</feature>
<dbReference type="InterPro" id="IPR023093">
    <property type="entry name" value="ScpA-like_C"/>
</dbReference>
<feature type="region of interest" description="Disordered" evidence="4">
    <location>
        <begin position="305"/>
        <end position="324"/>
    </location>
</feature>
<evidence type="ECO:0000256" key="1">
    <source>
        <dbReference type="ARBA" id="ARBA00004123"/>
    </source>
</evidence>
<dbReference type="GO" id="GO:1990414">
    <property type="term" value="P:replication-born double-strand break repair via sister chromatid exchange"/>
    <property type="evidence" value="ECO:0007669"/>
    <property type="project" value="TreeGrafter"/>
</dbReference>
<name>A0A9P4MS28_9PLEO</name>
<dbReference type="Pfam" id="PF04825">
    <property type="entry name" value="Rad21_Rec8_N"/>
    <property type="match status" value="1"/>
</dbReference>
<evidence type="ECO:0000256" key="3">
    <source>
        <dbReference type="ARBA" id="ARBA00023242"/>
    </source>
</evidence>
<dbReference type="InterPro" id="IPR006909">
    <property type="entry name" value="Rad21/Rec8_C_eu"/>
</dbReference>
<organism evidence="7 8">
    <name type="scientific">Delitschia confertaspora ATCC 74209</name>
    <dbReference type="NCBI Taxonomy" id="1513339"/>
    <lineage>
        <taxon>Eukaryota</taxon>
        <taxon>Fungi</taxon>
        <taxon>Dikarya</taxon>
        <taxon>Ascomycota</taxon>
        <taxon>Pezizomycotina</taxon>
        <taxon>Dothideomycetes</taxon>
        <taxon>Pleosporomycetidae</taxon>
        <taxon>Pleosporales</taxon>
        <taxon>Delitschiaceae</taxon>
        <taxon>Delitschia</taxon>
    </lineage>
</organism>
<dbReference type="InterPro" id="IPR039781">
    <property type="entry name" value="Rad21/Rec8-like"/>
</dbReference>
<evidence type="ECO:0000256" key="4">
    <source>
        <dbReference type="SAM" id="MobiDB-lite"/>
    </source>
</evidence>
<proteinExistence type="inferred from homology"/>
<dbReference type="AlphaFoldDB" id="A0A9P4MS28"/>